<dbReference type="InterPro" id="IPR001034">
    <property type="entry name" value="DeoR_HTH"/>
</dbReference>
<dbReference type="SUPFAM" id="SSF100950">
    <property type="entry name" value="NagB/RpiA/CoA transferase-like"/>
    <property type="match status" value="1"/>
</dbReference>
<dbReference type="InterPro" id="IPR050313">
    <property type="entry name" value="Carb_Metab_HTH_regulators"/>
</dbReference>
<dbReference type="InterPro" id="IPR036390">
    <property type="entry name" value="WH_DNA-bd_sf"/>
</dbReference>
<organism evidence="6 7">
    <name type="scientific">Salipiger aestuarii</name>
    <dbReference type="NCBI Taxonomy" id="568098"/>
    <lineage>
        <taxon>Bacteria</taxon>
        <taxon>Pseudomonadati</taxon>
        <taxon>Pseudomonadota</taxon>
        <taxon>Alphaproteobacteria</taxon>
        <taxon>Rhodobacterales</taxon>
        <taxon>Roseobacteraceae</taxon>
        <taxon>Salipiger</taxon>
    </lineage>
</organism>
<keyword evidence="3" id="KW-0238">DNA-binding</keyword>
<accession>A0A327YM49</accession>
<feature type="domain" description="HTH deoR-type" evidence="5">
    <location>
        <begin position="5"/>
        <end position="60"/>
    </location>
</feature>
<gene>
    <name evidence="6" type="ORF">ATI53_100533</name>
</gene>
<dbReference type="SUPFAM" id="SSF46785">
    <property type="entry name" value="Winged helix' DNA-binding domain"/>
    <property type="match status" value="1"/>
</dbReference>
<keyword evidence="7" id="KW-1185">Reference proteome</keyword>
<dbReference type="Pfam" id="PF00455">
    <property type="entry name" value="DeoRC"/>
    <property type="match status" value="1"/>
</dbReference>
<dbReference type="Gene3D" id="3.40.50.1360">
    <property type="match status" value="1"/>
</dbReference>
<dbReference type="RefSeq" id="WP_111549807.1">
    <property type="nucleotide sequence ID" value="NZ_LIQE01000006.1"/>
</dbReference>
<dbReference type="OrthoDB" id="9814815at2"/>
<dbReference type="PROSITE" id="PS51000">
    <property type="entry name" value="HTH_DEOR_2"/>
    <property type="match status" value="1"/>
</dbReference>
<evidence type="ECO:0000256" key="4">
    <source>
        <dbReference type="ARBA" id="ARBA00023163"/>
    </source>
</evidence>
<evidence type="ECO:0000256" key="3">
    <source>
        <dbReference type="ARBA" id="ARBA00023125"/>
    </source>
</evidence>
<dbReference type="InterPro" id="IPR018356">
    <property type="entry name" value="Tscrpt_reg_HTH_DeoR_CS"/>
</dbReference>
<dbReference type="PANTHER" id="PTHR30363">
    <property type="entry name" value="HTH-TYPE TRANSCRIPTIONAL REGULATOR SRLR-RELATED"/>
    <property type="match status" value="1"/>
</dbReference>
<dbReference type="InterPro" id="IPR037171">
    <property type="entry name" value="NagB/RpiA_transferase-like"/>
</dbReference>
<evidence type="ECO:0000256" key="1">
    <source>
        <dbReference type="ARBA" id="ARBA00022491"/>
    </source>
</evidence>
<sequence>MSRRKDARQKTILDRLAIAPTLRVGQLARDSDVTTETIRRDLEELAARGLIARTYGGAMMRQPMEPALAERHKSLVAERAAIAAEAVALMSDARVVMLGSGATTTQLAQRMACQMSDLTVIAHSLSIAAALASNPSIRIIMAPGVYHAGEGAMHGAQTVRFLSDYAADWAVTGASALSPLGPSDARIEAGDVYATMLRQCARTMVIADHSKFDRIATARYADWREIDHLATDAAPRGPLAQALDAAGVKVRLARLG</sequence>
<dbReference type="PROSITE" id="PS00894">
    <property type="entry name" value="HTH_DEOR_1"/>
    <property type="match status" value="1"/>
</dbReference>
<dbReference type="EMBL" id="QLMG01000005">
    <property type="protein sequence ID" value="RAK20785.1"/>
    <property type="molecule type" value="Genomic_DNA"/>
</dbReference>
<protein>
    <submittedName>
        <fullName evidence="6">DeoR family transcriptional regulator</fullName>
    </submittedName>
</protein>
<keyword evidence="4" id="KW-0804">Transcription</keyword>
<evidence type="ECO:0000313" key="6">
    <source>
        <dbReference type="EMBL" id="RAK20785.1"/>
    </source>
</evidence>
<dbReference type="PANTHER" id="PTHR30363:SF4">
    <property type="entry name" value="GLYCEROL-3-PHOSPHATE REGULON REPRESSOR"/>
    <property type="match status" value="1"/>
</dbReference>
<evidence type="ECO:0000256" key="2">
    <source>
        <dbReference type="ARBA" id="ARBA00023015"/>
    </source>
</evidence>
<name>A0A327YM49_9RHOB</name>
<evidence type="ECO:0000313" key="7">
    <source>
        <dbReference type="Proteomes" id="UP000249165"/>
    </source>
</evidence>
<reference evidence="6 7" key="1">
    <citation type="submission" date="2018-06" db="EMBL/GenBank/DDBJ databases">
        <title>Genomic Encyclopedia of Archaeal and Bacterial Type Strains, Phase II (KMG-II): from individual species to whole genera.</title>
        <authorList>
            <person name="Goeker M."/>
        </authorList>
    </citation>
    <scope>NUCLEOTIDE SEQUENCE [LARGE SCALE GENOMIC DNA]</scope>
    <source>
        <strain evidence="6 7">DSM 22011</strain>
    </source>
</reference>
<dbReference type="Proteomes" id="UP000249165">
    <property type="component" value="Unassembled WGS sequence"/>
</dbReference>
<dbReference type="SMART" id="SM00420">
    <property type="entry name" value="HTH_DEOR"/>
    <property type="match status" value="1"/>
</dbReference>
<keyword evidence="1" id="KW-0678">Repressor</keyword>
<evidence type="ECO:0000259" key="5">
    <source>
        <dbReference type="PROSITE" id="PS51000"/>
    </source>
</evidence>
<dbReference type="AlphaFoldDB" id="A0A327YM49"/>
<dbReference type="InterPro" id="IPR014036">
    <property type="entry name" value="DeoR-like_C"/>
</dbReference>
<dbReference type="SMART" id="SM01134">
    <property type="entry name" value="DeoRC"/>
    <property type="match status" value="1"/>
</dbReference>
<keyword evidence="2" id="KW-0805">Transcription regulation</keyword>
<comment type="caution">
    <text evidence="6">The sequence shown here is derived from an EMBL/GenBank/DDBJ whole genome shotgun (WGS) entry which is preliminary data.</text>
</comment>
<dbReference type="Pfam" id="PF08220">
    <property type="entry name" value="HTH_DeoR"/>
    <property type="match status" value="1"/>
</dbReference>
<proteinExistence type="predicted"/>
<dbReference type="GO" id="GO:0003677">
    <property type="term" value="F:DNA binding"/>
    <property type="evidence" value="ECO:0007669"/>
    <property type="project" value="UniProtKB-KW"/>
</dbReference>
<dbReference type="PRINTS" id="PR00037">
    <property type="entry name" value="HTHLACR"/>
</dbReference>
<dbReference type="GO" id="GO:0003700">
    <property type="term" value="F:DNA-binding transcription factor activity"/>
    <property type="evidence" value="ECO:0007669"/>
    <property type="project" value="InterPro"/>
</dbReference>